<dbReference type="Proteomes" id="UP000805193">
    <property type="component" value="Unassembled WGS sequence"/>
</dbReference>
<keyword evidence="2" id="KW-1185">Reference proteome</keyword>
<gene>
    <name evidence="1" type="ORF">HPB47_008272</name>
</gene>
<comment type="caution">
    <text evidence="1">The sequence shown here is derived from an EMBL/GenBank/DDBJ whole genome shotgun (WGS) entry which is preliminary data.</text>
</comment>
<proteinExistence type="predicted"/>
<accession>A0AC60P5I0</accession>
<sequence length="204" mass="21863">IGIMAPNLYEWGVVQFAAAKAGLVLVNINTAYQVPELEHCLNHTECQAVILSEKFARQDYYQSLLEIAPDLERSAPGELKSPSGTVTFDDLMKSATNADHAAMQSISSKLQFDAAANVLFTSGTTGRPKEALLSHFSIVNNTHLTGRLLGLHEQDDSICLNVPLVHCYGCLGGSLAAAMFGATLVMPSPSFKAKAALEAIAEQR</sequence>
<feature type="non-terminal residue" evidence="1">
    <location>
        <position position="204"/>
    </location>
</feature>
<evidence type="ECO:0000313" key="2">
    <source>
        <dbReference type="Proteomes" id="UP000805193"/>
    </source>
</evidence>
<dbReference type="EMBL" id="JABSTQ010011167">
    <property type="protein sequence ID" value="KAG0414576.1"/>
    <property type="molecule type" value="Genomic_DNA"/>
</dbReference>
<feature type="non-terminal residue" evidence="1">
    <location>
        <position position="1"/>
    </location>
</feature>
<protein>
    <submittedName>
        <fullName evidence="1">Uncharacterized protein</fullName>
    </submittedName>
</protein>
<reference evidence="1 2" key="1">
    <citation type="journal article" date="2020" name="Cell">
        <title>Large-Scale Comparative Analyses of Tick Genomes Elucidate Their Genetic Diversity and Vector Capacities.</title>
        <authorList>
            <consortium name="Tick Genome and Microbiome Consortium (TIGMIC)"/>
            <person name="Jia N."/>
            <person name="Wang J."/>
            <person name="Shi W."/>
            <person name="Du L."/>
            <person name="Sun Y."/>
            <person name="Zhan W."/>
            <person name="Jiang J.F."/>
            <person name="Wang Q."/>
            <person name="Zhang B."/>
            <person name="Ji P."/>
            <person name="Bell-Sakyi L."/>
            <person name="Cui X.M."/>
            <person name="Yuan T.T."/>
            <person name="Jiang B.G."/>
            <person name="Yang W.F."/>
            <person name="Lam T.T."/>
            <person name="Chang Q.C."/>
            <person name="Ding S.J."/>
            <person name="Wang X.J."/>
            <person name="Zhu J.G."/>
            <person name="Ruan X.D."/>
            <person name="Zhao L."/>
            <person name="Wei J.T."/>
            <person name="Ye R.Z."/>
            <person name="Que T.C."/>
            <person name="Du C.H."/>
            <person name="Zhou Y.H."/>
            <person name="Cheng J.X."/>
            <person name="Dai P.F."/>
            <person name="Guo W.B."/>
            <person name="Han X.H."/>
            <person name="Huang E.J."/>
            <person name="Li L.F."/>
            <person name="Wei W."/>
            <person name="Gao Y.C."/>
            <person name="Liu J.Z."/>
            <person name="Shao H.Z."/>
            <person name="Wang X."/>
            <person name="Wang C.C."/>
            <person name="Yang T.C."/>
            <person name="Huo Q.B."/>
            <person name="Li W."/>
            <person name="Chen H.Y."/>
            <person name="Chen S.E."/>
            <person name="Zhou L.G."/>
            <person name="Ni X.B."/>
            <person name="Tian J.H."/>
            <person name="Sheng Y."/>
            <person name="Liu T."/>
            <person name="Pan Y.S."/>
            <person name="Xia L.Y."/>
            <person name="Li J."/>
            <person name="Zhao F."/>
            <person name="Cao W.C."/>
        </authorList>
    </citation>
    <scope>NUCLEOTIDE SEQUENCE [LARGE SCALE GENOMIC DNA]</scope>
    <source>
        <strain evidence="1">Iper-2018</strain>
    </source>
</reference>
<organism evidence="1 2">
    <name type="scientific">Ixodes persulcatus</name>
    <name type="common">Taiga tick</name>
    <dbReference type="NCBI Taxonomy" id="34615"/>
    <lineage>
        <taxon>Eukaryota</taxon>
        <taxon>Metazoa</taxon>
        <taxon>Ecdysozoa</taxon>
        <taxon>Arthropoda</taxon>
        <taxon>Chelicerata</taxon>
        <taxon>Arachnida</taxon>
        <taxon>Acari</taxon>
        <taxon>Parasitiformes</taxon>
        <taxon>Ixodida</taxon>
        <taxon>Ixodoidea</taxon>
        <taxon>Ixodidae</taxon>
        <taxon>Ixodinae</taxon>
        <taxon>Ixodes</taxon>
    </lineage>
</organism>
<name>A0AC60P5I0_IXOPE</name>
<evidence type="ECO:0000313" key="1">
    <source>
        <dbReference type="EMBL" id="KAG0414576.1"/>
    </source>
</evidence>